<organism evidence="1 2">
    <name type="scientific">Taxus chinensis</name>
    <name type="common">Chinese yew</name>
    <name type="synonym">Taxus wallichiana var. chinensis</name>
    <dbReference type="NCBI Taxonomy" id="29808"/>
    <lineage>
        <taxon>Eukaryota</taxon>
        <taxon>Viridiplantae</taxon>
        <taxon>Streptophyta</taxon>
        <taxon>Embryophyta</taxon>
        <taxon>Tracheophyta</taxon>
        <taxon>Spermatophyta</taxon>
        <taxon>Pinopsida</taxon>
        <taxon>Pinidae</taxon>
        <taxon>Conifers II</taxon>
        <taxon>Cupressales</taxon>
        <taxon>Taxaceae</taxon>
        <taxon>Taxus</taxon>
    </lineage>
</organism>
<protein>
    <submittedName>
        <fullName evidence="1">Uncharacterized protein</fullName>
    </submittedName>
</protein>
<reference evidence="1 2" key="1">
    <citation type="journal article" date="2021" name="Nat. Plants">
        <title>The Taxus genome provides insights into paclitaxel biosynthesis.</title>
        <authorList>
            <person name="Xiong X."/>
            <person name="Gou J."/>
            <person name="Liao Q."/>
            <person name="Li Y."/>
            <person name="Zhou Q."/>
            <person name="Bi G."/>
            <person name="Li C."/>
            <person name="Du R."/>
            <person name="Wang X."/>
            <person name="Sun T."/>
            <person name="Guo L."/>
            <person name="Liang H."/>
            <person name="Lu P."/>
            <person name="Wu Y."/>
            <person name="Zhang Z."/>
            <person name="Ro D.K."/>
            <person name="Shang Y."/>
            <person name="Huang S."/>
            <person name="Yan J."/>
        </authorList>
    </citation>
    <scope>NUCLEOTIDE SEQUENCE [LARGE SCALE GENOMIC DNA]</scope>
    <source>
        <strain evidence="1">Ta-2019</strain>
    </source>
</reference>
<evidence type="ECO:0000313" key="1">
    <source>
        <dbReference type="EMBL" id="KAH9298888.1"/>
    </source>
</evidence>
<proteinExistence type="predicted"/>
<comment type="caution">
    <text evidence="1">The sequence shown here is derived from an EMBL/GenBank/DDBJ whole genome shotgun (WGS) entry which is preliminary data.</text>
</comment>
<dbReference type="EMBL" id="JAHRHJ020000010">
    <property type="protein sequence ID" value="KAH9298888.1"/>
    <property type="molecule type" value="Genomic_DNA"/>
</dbReference>
<keyword evidence="2" id="KW-1185">Reference proteome</keyword>
<dbReference type="Proteomes" id="UP000824469">
    <property type="component" value="Unassembled WGS sequence"/>
</dbReference>
<accession>A0AA38CHI7</accession>
<feature type="non-terminal residue" evidence="1">
    <location>
        <position position="137"/>
    </location>
</feature>
<gene>
    <name evidence="1" type="ORF">KI387_030570</name>
</gene>
<dbReference type="AlphaFoldDB" id="A0AA38CHI7"/>
<sequence length="137" mass="15083">MQDFATTDHDCGRVQPEHQDQHQLFLFTGSPCSSCQHLALSGATDLLGYISSLPSCSTSPGTSSRHFPRRKVLAGHLDTTCRSMILRPTPTCTQRAGSRRMIALQVKQQNETTELLRDRRDSQIAGWRFPPQGGSGG</sequence>
<evidence type="ECO:0000313" key="2">
    <source>
        <dbReference type="Proteomes" id="UP000824469"/>
    </source>
</evidence>
<name>A0AA38CHI7_TAXCH</name>